<dbReference type="NCBIfam" id="NF038239">
    <property type="entry name" value="T6SS_TssL_short"/>
    <property type="match status" value="1"/>
</dbReference>
<name>A0AAE9VMI9_9GAMM</name>
<dbReference type="RefSeq" id="WP_269817783.1">
    <property type="nucleotide sequence ID" value="NZ_CP114976.1"/>
</dbReference>
<dbReference type="PANTHER" id="PTHR38033">
    <property type="entry name" value="MEMBRANE PROTEIN-RELATED"/>
    <property type="match status" value="1"/>
</dbReference>
<proteinExistence type="predicted"/>
<dbReference type="InterPro" id="IPR038522">
    <property type="entry name" value="T4/T6SS_DotU_sf"/>
</dbReference>
<keyword evidence="1" id="KW-0812">Transmembrane</keyword>
<reference evidence="3 4" key="1">
    <citation type="submission" date="2022-12" db="EMBL/GenBank/DDBJ databases">
        <title>Coexistence and Characterization of a Novel Tigecycline Resistance gene tet(X) variant and blaNDM-1 in a Pseudomonas caeni Isolate of Chicken Origin.</title>
        <authorList>
            <person name="Lu X."/>
            <person name="Zhang L."/>
            <person name="Li R."/>
            <person name="Wang Z."/>
        </authorList>
    </citation>
    <scope>NUCLEOTIDE SEQUENCE [LARGE SCALE GENOMIC DNA]</scope>
    <source>
        <strain evidence="3 4">CE14</strain>
    </source>
</reference>
<evidence type="ECO:0000256" key="1">
    <source>
        <dbReference type="SAM" id="Phobius"/>
    </source>
</evidence>
<evidence type="ECO:0000259" key="2">
    <source>
        <dbReference type="Pfam" id="PF09850"/>
    </source>
</evidence>
<evidence type="ECO:0000313" key="3">
    <source>
        <dbReference type="EMBL" id="WBE24840.1"/>
    </source>
</evidence>
<organism evidence="3 4">
    <name type="scientific">Denitrificimonas caeni</name>
    <dbReference type="NCBI Taxonomy" id="521720"/>
    <lineage>
        <taxon>Bacteria</taxon>
        <taxon>Pseudomonadati</taxon>
        <taxon>Pseudomonadota</taxon>
        <taxon>Gammaproteobacteria</taxon>
        <taxon>Pseudomonadales</taxon>
        <taxon>Pseudomonadaceae</taxon>
        <taxon>Denitrificimonas</taxon>
    </lineage>
</organism>
<dbReference type="Proteomes" id="UP001212189">
    <property type="component" value="Chromosome"/>
</dbReference>
<dbReference type="PANTHER" id="PTHR38033:SF1">
    <property type="entry name" value="DOTU FAMILY TYPE IV_VI SECRETION SYSTEM PROTEIN"/>
    <property type="match status" value="1"/>
</dbReference>
<dbReference type="NCBIfam" id="TIGR03349">
    <property type="entry name" value="IV_VI_DotU"/>
    <property type="match status" value="1"/>
</dbReference>
<protein>
    <submittedName>
        <fullName evidence="3">Type VI secretion system protein TssL, short form</fullName>
    </submittedName>
</protein>
<feature type="transmembrane region" description="Helical" evidence="1">
    <location>
        <begin position="186"/>
        <end position="205"/>
    </location>
</feature>
<dbReference type="Gene3D" id="1.25.40.590">
    <property type="entry name" value="Type IV / VI secretion system, DotU"/>
    <property type="match status" value="1"/>
</dbReference>
<dbReference type="InterPro" id="IPR017732">
    <property type="entry name" value="T4/T6SS_DotU"/>
</dbReference>
<dbReference type="EMBL" id="CP114976">
    <property type="protein sequence ID" value="WBE24840.1"/>
    <property type="molecule type" value="Genomic_DNA"/>
</dbReference>
<feature type="domain" description="Type IV / VI secretion system DotU" evidence="2">
    <location>
        <begin position="13"/>
        <end position="206"/>
    </location>
</feature>
<keyword evidence="1" id="KW-1133">Transmembrane helix</keyword>
<gene>
    <name evidence="3" type="primary">tssL</name>
    <name evidence="3" type="ORF">O6P33_10795</name>
</gene>
<keyword evidence="1" id="KW-0472">Membrane</keyword>
<keyword evidence="4" id="KW-1185">Reference proteome</keyword>
<sequence length="218" mass="25004">MTNKATNPANTIDSVFADTWLTVCQLKNGVPIENGLAFYQRVCEQIDTARQQLQELGYSTEATEHMLYAQCALLDESVMNRNIQDAGYEQWLKSPLQATYFNTLEAGAKLWDRIANVLHETNAEKAVLICFHRVLALGFTGQYRSSEDLHRTQVLKQLTQRVPAYALSAHLPLTKTPSLSFNRRHWYWLSWVLGGAALFTLWWYLSNSLQQQLQQLLH</sequence>
<dbReference type="Pfam" id="PF09850">
    <property type="entry name" value="DotU"/>
    <property type="match status" value="1"/>
</dbReference>
<evidence type="ECO:0000313" key="4">
    <source>
        <dbReference type="Proteomes" id="UP001212189"/>
    </source>
</evidence>
<dbReference type="AlphaFoldDB" id="A0AAE9VMI9"/>
<dbReference type="KEGG" id="dce:O6P33_10795"/>
<accession>A0AAE9VMI9</accession>